<proteinExistence type="predicted"/>
<dbReference type="EMBL" id="JSZA02000046">
    <property type="protein sequence ID" value="KHD09660.1"/>
    <property type="molecule type" value="Genomic_DNA"/>
</dbReference>
<dbReference type="Proteomes" id="UP000030428">
    <property type="component" value="Unassembled WGS sequence"/>
</dbReference>
<evidence type="ECO:0000313" key="1">
    <source>
        <dbReference type="EMBL" id="KHD09660.1"/>
    </source>
</evidence>
<comment type="caution">
    <text evidence="1">The sequence shown here is derived from an EMBL/GenBank/DDBJ whole genome shotgun (WGS) entry which is preliminary data.</text>
</comment>
<name>A0A0A6P539_9GAMM</name>
<organism evidence="1 2">
    <name type="scientific">Candidatus Thiomargarita nelsonii</name>
    <dbReference type="NCBI Taxonomy" id="1003181"/>
    <lineage>
        <taxon>Bacteria</taxon>
        <taxon>Pseudomonadati</taxon>
        <taxon>Pseudomonadota</taxon>
        <taxon>Gammaproteobacteria</taxon>
        <taxon>Thiotrichales</taxon>
        <taxon>Thiotrichaceae</taxon>
        <taxon>Thiomargarita</taxon>
    </lineage>
</organism>
<evidence type="ECO:0000313" key="2">
    <source>
        <dbReference type="Proteomes" id="UP000030428"/>
    </source>
</evidence>
<reference evidence="1 2" key="1">
    <citation type="journal article" date="2016" name="Front. Microbiol.">
        <title>Single-Cell (Meta-)Genomics of a Dimorphic Candidatus Thiomargarita nelsonii Reveals Genomic Plasticity.</title>
        <authorList>
            <person name="Flood B.E."/>
            <person name="Fliss P."/>
            <person name="Jones D.S."/>
            <person name="Dick G.J."/>
            <person name="Jain S."/>
            <person name="Kaster A.K."/>
            <person name="Winkel M."/>
            <person name="Mussmann M."/>
            <person name="Bailey J."/>
        </authorList>
    </citation>
    <scope>NUCLEOTIDE SEQUENCE [LARGE SCALE GENOMIC DNA]</scope>
    <source>
        <strain evidence="1">Hydrate Ridge</strain>
    </source>
</reference>
<accession>A0A0A6P539</accession>
<keyword evidence="2" id="KW-1185">Reference proteome</keyword>
<dbReference type="AlphaFoldDB" id="A0A0A6P539"/>
<gene>
    <name evidence="1" type="ORF">PN36_13880</name>
</gene>
<sequence length="69" mass="7984">MVALRSTHPTKKLVYKRVREAKERENNPVEASIKTAEVLPMLFFFEVLKKSEPKLIGGKIPEDGFYYSK</sequence>
<protein>
    <submittedName>
        <fullName evidence="1">Uncharacterized protein</fullName>
    </submittedName>
</protein>
<dbReference type="Gene3D" id="3.40.190.10">
    <property type="entry name" value="Periplasmic binding protein-like II"/>
    <property type="match status" value="1"/>
</dbReference>